<dbReference type="Gene3D" id="3.50.7.10">
    <property type="entry name" value="GroEL"/>
    <property type="match status" value="1"/>
</dbReference>
<dbReference type="RefSeq" id="XP_040726548.1">
    <property type="nucleotide sequence ID" value="XM_040866613.1"/>
</dbReference>
<comment type="subcellular location">
    <subcellularLocation>
        <location evidence="1">Cytoplasm</location>
    </subcellularLocation>
</comment>
<dbReference type="OMA" id="WGLKYAV"/>
<dbReference type="NCBIfam" id="TIGR02346">
    <property type="entry name" value="chap_CCT_theta"/>
    <property type="match status" value="1"/>
</dbReference>
<dbReference type="FunFam" id="3.50.7.10:FF:000008">
    <property type="entry name" value="T-complex protein 1 subunit theta"/>
    <property type="match status" value="1"/>
</dbReference>
<keyword evidence="4" id="KW-0963">Cytoplasm</keyword>
<evidence type="ECO:0000256" key="7">
    <source>
        <dbReference type="ARBA" id="ARBA00023186"/>
    </source>
</evidence>
<dbReference type="GeneID" id="63783212"/>
<sequence length="547" mass="59177">MSLKVPRPPGQQLFKDGYRSSQGVEDAVQRNIAAVHELTEILRTSFGPNGRNKIIINHLSKVILTADAATIMRELEVIHPAAKLLVMASQQQEAEMGDATNLVIILAGELLAQAGQLLTIGLHPSEVIQGFEVAGKFCQETIEQLAVDDIGDLRDEKQLAKAVRTAIGAKQYGNEELLGELVSEAILAILPKNPANFNVDSIRVVKVLGSSLQQSRVIKGMVFPREAEGVVKKASKAKVAVFTCPLDISQTETKGTVLLHNAKEMLDFTKGEENQLEAIVKELYDAGIRVVVTGSALGDLMLHYLNRYGIFVIKVLSKFDLRRLCRVIGATPLARVGAPMPEETGTVDVVETIEIGGDRVTVFRQENEQTKTATIVIRGATQNHLDDIERAIDDGVNVVKALVKDSRLVPGAGATEMELLKRIEALGDRTPGLLQHGIKKYAQAFEIIPRTLAENAGLDVSEVLARLHAAHYKHEHGLIGLDVEESETGMVDAKKAGVLDVLAAKAWAIKLATEAALTVLSVDQIIMSKVAGGPKVPQQSAGWDNDE</sequence>
<dbReference type="Proteomes" id="UP000193685">
    <property type="component" value="Unassembled WGS sequence"/>
</dbReference>
<dbReference type="GO" id="GO:0005524">
    <property type="term" value="F:ATP binding"/>
    <property type="evidence" value="ECO:0007669"/>
    <property type="project" value="UniProtKB-KW"/>
</dbReference>
<evidence type="ECO:0000256" key="6">
    <source>
        <dbReference type="ARBA" id="ARBA00022840"/>
    </source>
</evidence>
<comment type="similarity">
    <text evidence="2 9">Belongs to the TCP-1 chaperonin family.</text>
</comment>
<dbReference type="InterPro" id="IPR002194">
    <property type="entry name" value="Chaperonin_TCP-1_CS"/>
</dbReference>
<keyword evidence="6 9" id="KW-0067">ATP-binding</keyword>
<comment type="subunit">
    <text evidence="3">Heterooligomeric complex of about 850 to 900 kDa that forms two stacked rings, 12 to 16 nm in diameter.</text>
</comment>
<dbReference type="AlphaFoldDB" id="A0A1Y2FPX7"/>
<dbReference type="InterPro" id="IPR012721">
    <property type="entry name" value="Chap_CCT_theta"/>
</dbReference>
<gene>
    <name evidence="10" type="ORF">BCR37DRAFT_250139</name>
</gene>
<dbReference type="Pfam" id="PF00118">
    <property type="entry name" value="Cpn60_TCP1"/>
    <property type="match status" value="1"/>
</dbReference>
<dbReference type="OrthoDB" id="1748577at2759"/>
<dbReference type="SUPFAM" id="SSF54849">
    <property type="entry name" value="GroEL-intermediate domain like"/>
    <property type="match status" value="1"/>
</dbReference>
<protein>
    <recommendedName>
        <fullName evidence="8">CCT-theta</fullName>
    </recommendedName>
</protein>
<accession>A0A1Y2FPX7</accession>
<dbReference type="SUPFAM" id="SSF52029">
    <property type="entry name" value="GroEL apical domain-like"/>
    <property type="match status" value="1"/>
</dbReference>
<dbReference type="PANTHER" id="PTHR11353">
    <property type="entry name" value="CHAPERONIN"/>
    <property type="match status" value="1"/>
</dbReference>
<evidence type="ECO:0000256" key="8">
    <source>
        <dbReference type="ARBA" id="ARBA00029602"/>
    </source>
</evidence>
<dbReference type="InterPro" id="IPR017998">
    <property type="entry name" value="Chaperone_TCP-1"/>
</dbReference>
<keyword evidence="11" id="KW-1185">Reference proteome</keyword>
<dbReference type="STRING" id="56484.A0A1Y2FPX7"/>
<dbReference type="InterPro" id="IPR002423">
    <property type="entry name" value="Cpn60/GroEL/TCP-1"/>
</dbReference>
<dbReference type="InterPro" id="IPR027413">
    <property type="entry name" value="GROEL-like_equatorial_sf"/>
</dbReference>
<evidence type="ECO:0000256" key="2">
    <source>
        <dbReference type="ARBA" id="ARBA00008020"/>
    </source>
</evidence>
<dbReference type="EMBL" id="MCFI01000005">
    <property type="protein sequence ID" value="ORY84765.1"/>
    <property type="molecule type" value="Genomic_DNA"/>
</dbReference>
<dbReference type="InterPro" id="IPR027410">
    <property type="entry name" value="TCP-1-like_intermed_sf"/>
</dbReference>
<keyword evidence="7 9" id="KW-0143">Chaperone</keyword>
<dbReference type="Gene3D" id="1.10.560.10">
    <property type="entry name" value="GroEL-like equatorial domain"/>
    <property type="match status" value="1"/>
</dbReference>
<dbReference type="InterPro" id="IPR027409">
    <property type="entry name" value="GroEL-like_apical_dom_sf"/>
</dbReference>
<dbReference type="GO" id="GO:0016887">
    <property type="term" value="F:ATP hydrolysis activity"/>
    <property type="evidence" value="ECO:0007669"/>
    <property type="project" value="InterPro"/>
</dbReference>
<evidence type="ECO:0000256" key="3">
    <source>
        <dbReference type="ARBA" id="ARBA00011531"/>
    </source>
</evidence>
<evidence type="ECO:0000313" key="11">
    <source>
        <dbReference type="Proteomes" id="UP000193685"/>
    </source>
</evidence>
<proteinExistence type="inferred from homology"/>
<reference evidence="10 11" key="1">
    <citation type="submission" date="2016-07" db="EMBL/GenBank/DDBJ databases">
        <title>Pervasive Adenine N6-methylation of Active Genes in Fungi.</title>
        <authorList>
            <consortium name="DOE Joint Genome Institute"/>
            <person name="Mondo S.J."/>
            <person name="Dannebaum R.O."/>
            <person name="Kuo R.C."/>
            <person name="Labutti K."/>
            <person name="Haridas S."/>
            <person name="Kuo A."/>
            <person name="Salamov A."/>
            <person name="Ahrendt S.R."/>
            <person name="Lipzen A."/>
            <person name="Sullivan W."/>
            <person name="Andreopoulos W.B."/>
            <person name="Clum A."/>
            <person name="Lindquist E."/>
            <person name="Daum C."/>
            <person name="Ramamoorthy G.K."/>
            <person name="Gryganskyi A."/>
            <person name="Culley D."/>
            <person name="Magnuson J.K."/>
            <person name="James T.Y."/>
            <person name="O'Malley M.A."/>
            <person name="Stajich J.E."/>
            <person name="Spatafora J.W."/>
            <person name="Visel A."/>
            <person name="Grigoriev I.V."/>
        </authorList>
    </citation>
    <scope>NUCLEOTIDE SEQUENCE [LARGE SCALE GENOMIC DNA]</scope>
    <source>
        <strain evidence="10 11">12-1054</strain>
    </source>
</reference>
<dbReference type="PRINTS" id="PR00304">
    <property type="entry name" value="TCOMPLEXTCP1"/>
</dbReference>
<evidence type="ECO:0000256" key="5">
    <source>
        <dbReference type="ARBA" id="ARBA00022741"/>
    </source>
</evidence>
<keyword evidence="5 9" id="KW-0547">Nucleotide-binding</keyword>
<dbReference type="SUPFAM" id="SSF48592">
    <property type="entry name" value="GroEL equatorial domain-like"/>
    <property type="match status" value="1"/>
</dbReference>
<evidence type="ECO:0000256" key="4">
    <source>
        <dbReference type="ARBA" id="ARBA00022490"/>
    </source>
</evidence>
<dbReference type="PROSITE" id="PS00750">
    <property type="entry name" value="TCP1_1"/>
    <property type="match status" value="1"/>
</dbReference>
<dbReference type="GO" id="GO:0005832">
    <property type="term" value="C:chaperonin-containing T-complex"/>
    <property type="evidence" value="ECO:0007669"/>
    <property type="project" value="UniProtKB-ARBA"/>
</dbReference>
<dbReference type="Gene3D" id="3.30.260.10">
    <property type="entry name" value="TCP-1-like chaperonin intermediate domain"/>
    <property type="match status" value="1"/>
</dbReference>
<evidence type="ECO:0000256" key="9">
    <source>
        <dbReference type="RuleBase" id="RU004187"/>
    </source>
</evidence>
<evidence type="ECO:0000313" key="10">
    <source>
        <dbReference type="EMBL" id="ORY84765.1"/>
    </source>
</evidence>
<name>A0A1Y2FPX7_PROLT</name>
<evidence type="ECO:0000256" key="1">
    <source>
        <dbReference type="ARBA" id="ARBA00004496"/>
    </source>
</evidence>
<comment type="caution">
    <text evidence="10">The sequence shown here is derived from an EMBL/GenBank/DDBJ whole genome shotgun (WGS) entry which is preliminary data.</text>
</comment>
<dbReference type="GO" id="GO:0140662">
    <property type="term" value="F:ATP-dependent protein folding chaperone"/>
    <property type="evidence" value="ECO:0007669"/>
    <property type="project" value="InterPro"/>
</dbReference>
<organism evidence="10 11">
    <name type="scientific">Protomyces lactucae-debilis</name>
    <dbReference type="NCBI Taxonomy" id="2754530"/>
    <lineage>
        <taxon>Eukaryota</taxon>
        <taxon>Fungi</taxon>
        <taxon>Dikarya</taxon>
        <taxon>Ascomycota</taxon>
        <taxon>Taphrinomycotina</taxon>
        <taxon>Taphrinomycetes</taxon>
        <taxon>Taphrinales</taxon>
        <taxon>Protomycetaceae</taxon>
        <taxon>Protomyces</taxon>
    </lineage>
</organism>
<dbReference type="CDD" id="cd03341">
    <property type="entry name" value="TCP1_theta"/>
    <property type="match status" value="1"/>
</dbReference>
<dbReference type="GO" id="GO:0051082">
    <property type="term" value="F:unfolded protein binding"/>
    <property type="evidence" value="ECO:0007669"/>
    <property type="project" value="InterPro"/>
</dbReference>